<feature type="compositionally biased region" description="Basic residues" evidence="1">
    <location>
        <begin position="18"/>
        <end position="27"/>
    </location>
</feature>
<protein>
    <submittedName>
        <fullName evidence="2">Uncharacterized protein</fullName>
    </submittedName>
</protein>
<feature type="region of interest" description="Disordered" evidence="1">
    <location>
        <begin position="1"/>
        <end position="41"/>
    </location>
</feature>
<feature type="compositionally biased region" description="Basic and acidic residues" evidence="1">
    <location>
        <begin position="8"/>
        <end position="17"/>
    </location>
</feature>
<evidence type="ECO:0000256" key="1">
    <source>
        <dbReference type="SAM" id="MobiDB-lite"/>
    </source>
</evidence>
<name>A0A7R8UGP0_HERIL</name>
<gene>
    <name evidence="2" type="ORF">HERILL_LOCUS2876</name>
</gene>
<dbReference type="Proteomes" id="UP000594454">
    <property type="component" value="Chromosome 1"/>
</dbReference>
<reference evidence="2 3" key="1">
    <citation type="submission" date="2020-11" db="EMBL/GenBank/DDBJ databases">
        <authorList>
            <person name="Wallbank WR R."/>
            <person name="Pardo Diaz C."/>
            <person name="Kozak K."/>
            <person name="Martin S."/>
            <person name="Jiggins C."/>
            <person name="Moest M."/>
            <person name="Warren A I."/>
            <person name="Generalovic N T."/>
            <person name="Byers J.R.P. K."/>
            <person name="Montejo-Kovacevich G."/>
            <person name="Yen C E."/>
        </authorList>
    </citation>
    <scope>NUCLEOTIDE SEQUENCE [LARGE SCALE GENOMIC DNA]</scope>
</reference>
<keyword evidence="3" id="KW-1185">Reference proteome</keyword>
<dbReference type="EMBL" id="LR899009">
    <property type="protein sequence ID" value="CAD7079672.1"/>
    <property type="molecule type" value="Genomic_DNA"/>
</dbReference>
<evidence type="ECO:0000313" key="3">
    <source>
        <dbReference type="Proteomes" id="UP000594454"/>
    </source>
</evidence>
<sequence length="417" mass="48376">MSPKVTKHTKDMKGESSRKKKQNRKKTGSISKGIRSSSKKNTEIMKTLIKEGKENRTLEMITIMNKKIQEQTSSKHLEIITEIVENNKMYKKELNLATEIKHLENLPKMIFKKFVTLNKSKYLISNRLEVNMDNTSVKEMEKELALMIGEHDKIETEERITNVSYSRIKRNEIKEFLDTVSTDTWQDGKMTIMKITFTDLESNLPIWTVTKMITNNIPDEVIKKQLEMKIMAHLECNRWLTQGGLVYQLSKEKIRYPSGSILGMKLAETYIDKVINENMEAMELFQVKQIIASGNEAIFVVRKGREASIKTLLATNIHQFKEQYVEAYDYKLSLKMNKPLKKNHILFNNTVIVSQGKRCHKIGLDISKGKEEIIINMSEKDTDEDLIRIIKSENINEIPDIERQIEAVIRPTRACTT</sequence>
<accession>A0A7R8UGP0</accession>
<organism evidence="2 3">
    <name type="scientific">Hermetia illucens</name>
    <name type="common">Black soldier fly</name>
    <dbReference type="NCBI Taxonomy" id="343691"/>
    <lineage>
        <taxon>Eukaryota</taxon>
        <taxon>Metazoa</taxon>
        <taxon>Ecdysozoa</taxon>
        <taxon>Arthropoda</taxon>
        <taxon>Hexapoda</taxon>
        <taxon>Insecta</taxon>
        <taxon>Pterygota</taxon>
        <taxon>Neoptera</taxon>
        <taxon>Endopterygota</taxon>
        <taxon>Diptera</taxon>
        <taxon>Brachycera</taxon>
        <taxon>Stratiomyomorpha</taxon>
        <taxon>Stratiomyidae</taxon>
        <taxon>Hermetiinae</taxon>
        <taxon>Hermetia</taxon>
    </lineage>
</organism>
<dbReference type="AlphaFoldDB" id="A0A7R8UGP0"/>
<dbReference type="InParanoid" id="A0A7R8UGP0"/>
<proteinExistence type="predicted"/>
<evidence type="ECO:0000313" key="2">
    <source>
        <dbReference type="EMBL" id="CAD7079672.1"/>
    </source>
</evidence>